<dbReference type="Proteomes" id="UP000244810">
    <property type="component" value="Unassembled WGS sequence"/>
</dbReference>
<dbReference type="RefSeq" id="WP_107749720.1">
    <property type="nucleotide sequence ID" value="NZ_QBKF01000001.1"/>
</dbReference>
<feature type="transmembrane region" description="Helical" evidence="7">
    <location>
        <begin position="302"/>
        <end position="333"/>
    </location>
</feature>
<keyword evidence="5 7" id="KW-0472">Membrane</keyword>
<feature type="transmembrane region" description="Helical" evidence="7">
    <location>
        <begin position="231"/>
        <end position="255"/>
    </location>
</feature>
<evidence type="ECO:0000313" key="9">
    <source>
        <dbReference type="Proteomes" id="UP000244810"/>
    </source>
</evidence>
<evidence type="ECO:0000313" key="8">
    <source>
        <dbReference type="EMBL" id="PVE49217.1"/>
    </source>
</evidence>
<feature type="transmembrane region" description="Helical" evidence="7">
    <location>
        <begin position="262"/>
        <end position="282"/>
    </location>
</feature>
<accession>A0A2T7UWS8</accession>
<protein>
    <submittedName>
        <fullName evidence="8">AI-2E family transporter</fullName>
    </submittedName>
</protein>
<dbReference type="InterPro" id="IPR002549">
    <property type="entry name" value="AI-2E-like"/>
</dbReference>
<dbReference type="OrthoDB" id="5792512at2"/>
<sequence length="378" mass="40276">MALSVKRQLQIWGVLAALLILALWRLGDVILPFVLGAALAYFLDPLADRLERLGASRTLATVLISLIVLLVFVLAILLVVPLLVEQFQALREAIPSLVDRAYTLATERLPSIADPESTLRQSLAQMGEAIQSRSGELVNAVLGSAWSVLNVVLLIVVVPVVAFYLLLDWDRMIARIDDMLPRDHAPTIRRVAAEIDRTVAAFVRGMGTVCLLMGVYYAAGLMLVGLQFGLVIGAITGLITFIPYVGAVIGGMLALGLGLVQFWGDWVQLGLVAAVFVAGQAIEGNVLTPKLVGRSVGLHPVWLIFALSVFGAAFGFVGMLVAVPVAAAIGVIARHFAGVYRESALYAGTNSDGAPRSWVLRDTPPRVAGDGDDGPEIP</sequence>
<feature type="transmembrane region" description="Helical" evidence="7">
    <location>
        <begin position="59"/>
        <end position="84"/>
    </location>
</feature>
<evidence type="ECO:0000256" key="4">
    <source>
        <dbReference type="ARBA" id="ARBA00022989"/>
    </source>
</evidence>
<evidence type="ECO:0000256" key="5">
    <source>
        <dbReference type="ARBA" id="ARBA00023136"/>
    </source>
</evidence>
<feature type="transmembrane region" description="Helical" evidence="7">
    <location>
        <begin position="30"/>
        <end position="47"/>
    </location>
</feature>
<evidence type="ECO:0000256" key="2">
    <source>
        <dbReference type="ARBA" id="ARBA00009773"/>
    </source>
</evidence>
<dbReference type="GO" id="GO:0016020">
    <property type="term" value="C:membrane"/>
    <property type="evidence" value="ECO:0007669"/>
    <property type="project" value="UniProtKB-SubCell"/>
</dbReference>
<organism evidence="8 9">
    <name type="scientific">Pararhodobacter aggregans</name>
    <dbReference type="NCBI Taxonomy" id="404875"/>
    <lineage>
        <taxon>Bacteria</taxon>
        <taxon>Pseudomonadati</taxon>
        <taxon>Pseudomonadota</taxon>
        <taxon>Alphaproteobacteria</taxon>
        <taxon>Rhodobacterales</taxon>
        <taxon>Paracoccaceae</taxon>
        <taxon>Pararhodobacter</taxon>
    </lineage>
</organism>
<gene>
    <name evidence="8" type="ORF">DDE23_02070</name>
</gene>
<evidence type="ECO:0000256" key="7">
    <source>
        <dbReference type="SAM" id="Phobius"/>
    </source>
</evidence>
<comment type="similarity">
    <text evidence="2">Belongs to the autoinducer-2 exporter (AI-2E) (TC 2.A.86) family.</text>
</comment>
<proteinExistence type="inferred from homology"/>
<comment type="subcellular location">
    <subcellularLocation>
        <location evidence="1">Membrane</location>
        <topology evidence="1">Multi-pass membrane protein</topology>
    </subcellularLocation>
</comment>
<feature type="region of interest" description="Disordered" evidence="6">
    <location>
        <begin position="357"/>
        <end position="378"/>
    </location>
</feature>
<feature type="transmembrane region" description="Helical" evidence="7">
    <location>
        <begin position="199"/>
        <end position="219"/>
    </location>
</feature>
<dbReference type="AlphaFoldDB" id="A0A2T7UWS8"/>
<comment type="caution">
    <text evidence="8">The sequence shown here is derived from an EMBL/GenBank/DDBJ whole genome shotgun (WGS) entry which is preliminary data.</text>
</comment>
<name>A0A2T7UWS8_9RHOB</name>
<feature type="transmembrane region" description="Helical" evidence="7">
    <location>
        <begin position="145"/>
        <end position="167"/>
    </location>
</feature>
<keyword evidence="4 7" id="KW-1133">Transmembrane helix</keyword>
<dbReference type="EMBL" id="QDDR01000001">
    <property type="protein sequence ID" value="PVE49217.1"/>
    <property type="molecule type" value="Genomic_DNA"/>
</dbReference>
<evidence type="ECO:0000256" key="3">
    <source>
        <dbReference type="ARBA" id="ARBA00022692"/>
    </source>
</evidence>
<evidence type="ECO:0000256" key="6">
    <source>
        <dbReference type="SAM" id="MobiDB-lite"/>
    </source>
</evidence>
<keyword evidence="3 7" id="KW-0812">Transmembrane</keyword>
<dbReference type="PANTHER" id="PTHR21716">
    <property type="entry name" value="TRANSMEMBRANE PROTEIN"/>
    <property type="match status" value="1"/>
</dbReference>
<keyword evidence="9" id="KW-1185">Reference proteome</keyword>
<dbReference type="GO" id="GO:0055085">
    <property type="term" value="P:transmembrane transport"/>
    <property type="evidence" value="ECO:0007669"/>
    <property type="project" value="TreeGrafter"/>
</dbReference>
<reference evidence="8 9" key="1">
    <citation type="journal article" date="2011" name="Syst. Appl. Microbiol.">
        <title>Defluviimonas denitrificans gen. nov., sp. nov., and Pararhodobacter aggregans gen. nov., sp. nov., non-phototrophic Rhodobacteraceae from the biofilter of a marine aquaculture.</title>
        <authorList>
            <person name="Foesel B.U."/>
            <person name="Drake H.L."/>
            <person name="Schramm A."/>
        </authorList>
    </citation>
    <scope>NUCLEOTIDE SEQUENCE [LARGE SCALE GENOMIC DNA]</scope>
    <source>
        <strain evidence="8 9">D1-19</strain>
    </source>
</reference>
<dbReference type="Pfam" id="PF01594">
    <property type="entry name" value="AI-2E_transport"/>
    <property type="match status" value="1"/>
</dbReference>
<evidence type="ECO:0000256" key="1">
    <source>
        <dbReference type="ARBA" id="ARBA00004141"/>
    </source>
</evidence>
<dbReference type="PANTHER" id="PTHR21716:SF64">
    <property type="entry name" value="AI-2 TRANSPORT PROTEIN TQSA"/>
    <property type="match status" value="1"/>
</dbReference>